<dbReference type="OrthoDB" id="2576528at2759"/>
<dbReference type="VEuPathDB" id="FungiDB:TREMEDRAFT_65694"/>
<evidence type="ECO:0000313" key="3">
    <source>
        <dbReference type="Proteomes" id="UP000289152"/>
    </source>
</evidence>
<dbReference type="Proteomes" id="UP000289152">
    <property type="component" value="Unassembled WGS sequence"/>
</dbReference>
<reference evidence="2 3" key="1">
    <citation type="submission" date="2016-06" db="EMBL/GenBank/DDBJ databases">
        <title>Evolution of pathogenesis and genome organization in the Tremellales.</title>
        <authorList>
            <person name="Cuomo C."/>
            <person name="Litvintseva A."/>
            <person name="Heitman J."/>
            <person name="Chen Y."/>
            <person name="Sun S."/>
            <person name="Springer D."/>
            <person name="Dromer F."/>
            <person name="Young S."/>
            <person name="Zeng Q."/>
            <person name="Chapman S."/>
            <person name="Gujja S."/>
            <person name="Saif S."/>
            <person name="Birren B."/>
        </authorList>
    </citation>
    <scope>NUCLEOTIDE SEQUENCE [LARGE SCALE GENOMIC DNA]</scope>
    <source>
        <strain evidence="2 3">ATCC 28783</strain>
    </source>
</reference>
<dbReference type="AlphaFoldDB" id="A0A4V1M385"/>
<feature type="region of interest" description="Disordered" evidence="1">
    <location>
        <begin position="66"/>
        <end position="113"/>
    </location>
</feature>
<accession>A0A4V1M385</accession>
<evidence type="ECO:0000313" key="2">
    <source>
        <dbReference type="EMBL" id="RXK35990.1"/>
    </source>
</evidence>
<feature type="region of interest" description="Disordered" evidence="1">
    <location>
        <begin position="1"/>
        <end position="27"/>
    </location>
</feature>
<feature type="region of interest" description="Disordered" evidence="1">
    <location>
        <begin position="235"/>
        <end position="270"/>
    </location>
</feature>
<dbReference type="InParanoid" id="A0A4V1M385"/>
<name>A0A4V1M385_TREME</name>
<protein>
    <submittedName>
        <fullName evidence="2">Uncharacterized protein</fullName>
    </submittedName>
</protein>
<organism evidence="2 3">
    <name type="scientific">Tremella mesenterica</name>
    <name type="common">Jelly fungus</name>
    <dbReference type="NCBI Taxonomy" id="5217"/>
    <lineage>
        <taxon>Eukaryota</taxon>
        <taxon>Fungi</taxon>
        <taxon>Dikarya</taxon>
        <taxon>Basidiomycota</taxon>
        <taxon>Agaricomycotina</taxon>
        <taxon>Tremellomycetes</taxon>
        <taxon>Tremellales</taxon>
        <taxon>Tremellaceae</taxon>
        <taxon>Tremella</taxon>
    </lineage>
</organism>
<evidence type="ECO:0000256" key="1">
    <source>
        <dbReference type="SAM" id="MobiDB-lite"/>
    </source>
</evidence>
<proteinExistence type="predicted"/>
<sequence>MYPSHSSPSASSSSWSEQEQRGVSSTDTTAIDIDVDLLALLTTCIHPRFHLPSYHTISQHPTLDLEHSPLNNDLPVINQPRSKAEKQKDKKKRRKERERLRVDQGSDPRLCSYHPTGMDMVEFKLFSNVRDISLNKPLEEYPVPINPRHIPLSPSTINRKRRIIQSSVYNPSNAPLEYTHQPSSSSITYRLESPIHSVPSHRQTSSFPSLAFISTSSYPIPTWIPNLHCLPSMSNESHPRLARRHSNEDESKSCERIKPSRRKQSRALEKQVMPRYWTPPQGMGGKSLGYGWGYPSNITMRKGLTY</sequence>
<gene>
    <name evidence="2" type="ORF">M231_06759</name>
</gene>
<feature type="compositionally biased region" description="Basic and acidic residues" evidence="1">
    <location>
        <begin position="97"/>
        <end position="106"/>
    </location>
</feature>
<comment type="caution">
    <text evidence="2">The sequence shown here is derived from an EMBL/GenBank/DDBJ whole genome shotgun (WGS) entry which is preliminary data.</text>
</comment>
<feature type="compositionally biased region" description="Low complexity" evidence="1">
    <location>
        <begin position="1"/>
        <end position="16"/>
    </location>
</feature>
<dbReference type="EMBL" id="SDIL01000113">
    <property type="protein sequence ID" value="RXK35990.1"/>
    <property type="molecule type" value="Genomic_DNA"/>
</dbReference>
<keyword evidence="3" id="KW-1185">Reference proteome</keyword>
<feature type="compositionally biased region" description="Basic and acidic residues" evidence="1">
    <location>
        <begin position="245"/>
        <end position="258"/>
    </location>
</feature>